<dbReference type="Pfam" id="PF12404">
    <property type="entry name" value="DUF3663"/>
    <property type="match status" value="1"/>
</dbReference>
<keyword evidence="10" id="KW-1185">Reference proteome</keyword>
<proteinExistence type="inferred from homology"/>
<dbReference type="Pfam" id="PF00883">
    <property type="entry name" value="Peptidase_M17"/>
    <property type="match status" value="1"/>
</dbReference>
<keyword evidence="4" id="KW-0645">Protease</keyword>
<evidence type="ECO:0000313" key="9">
    <source>
        <dbReference type="EMBL" id="ASP48328.1"/>
    </source>
</evidence>
<dbReference type="NCBIfam" id="NF003450">
    <property type="entry name" value="PRK05015.1"/>
    <property type="match status" value="1"/>
</dbReference>
<sequence length="435" mass="46048">MTTANSVPVSITLTTTNNAQGWQQDKMLQISEDNIAIYLPQDAAYRLRKIQMAARKIEKLDIIHAALQGDAWDEASQWAFALGFSCVNKLENISFCGEPALIERLSNKLAVYAWSRDLTNQTPAELYPLKLAQLASDYIKNLAPKHVSTRLIQGEALKEQQWMGIYNVGKGSINEPCLLELDFNPTGDDNAQVTACLVGKGITFDSGGYSIKSNAGMFDMKCDMGGAAVVAGALALAMKQGLNQRVKLYLCCAENMISRDAYKLGDIITYKNGVTCEIANTDAEGRLVLADGLMAASETGAPMIIDAATLTGAAVSATGGDYTALFALDNDVAAKAQTSAKATGEAIWQLPLEPWHQDKCPSVFADTANSRTIKGGGAGGASNAAGFLSRFVDNGGAGWLHFDLAGAYNGAESGLWAAGATGLGIATIADLISNH</sequence>
<dbReference type="Gene3D" id="3.40.630.10">
    <property type="entry name" value="Zn peptidases"/>
    <property type="match status" value="1"/>
</dbReference>
<dbReference type="AlphaFoldDB" id="A0A222G8U5"/>
<dbReference type="RefSeq" id="WP_081151663.1">
    <property type="nucleotide sequence ID" value="NZ_CP020465.1"/>
</dbReference>
<dbReference type="InterPro" id="IPR047620">
    <property type="entry name" value="M17_PepB-like_N"/>
</dbReference>
<feature type="domain" description="Cytosol aminopeptidase" evidence="8">
    <location>
        <begin position="280"/>
        <end position="287"/>
    </location>
</feature>
<dbReference type="PANTHER" id="PTHR11963:SF20">
    <property type="entry name" value="PEPTIDASE B"/>
    <property type="match status" value="1"/>
</dbReference>
<dbReference type="GO" id="GO:0005737">
    <property type="term" value="C:cytoplasm"/>
    <property type="evidence" value="ECO:0007669"/>
    <property type="project" value="InterPro"/>
</dbReference>
<keyword evidence="6" id="KW-0378">Hydrolase</keyword>
<dbReference type="PROSITE" id="PS00631">
    <property type="entry name" value="CYTOSOL_AP"/>
    <property type="match status" value="1"/>
</dbReference>
<dbReference type="GO" id="GO:0006508">
    <property type="term" value="P:proteolysis"/>
    <property type="evidence" value="ECO:0007669"/>
    <property type="project" value="UniProtKB-KW"/>
</dbReference>
<evidence type="ECO:0000256" key="1">
    <source>
        <dbReference type="ARBA" id="ARBA00009528"/>
    </source>
</evidence>
<organism evidence="9 10">
    <name type="scientific">Cognaticolwellia beringensis</name>
    <dbReference type="NCBI Taxonomy" id="1967665"/>
    <lineage>
        <taxon>Bacteria</taxon>
        <taxon>Pseudomonadati</taxon>
        <taxon>Pseudomonadota</taxon>
        <taxon>Gammaproteobacteria</taxon>
        <taxon>Alteromonadales</taxon>
        <taxon>Colwelliaceae</taxon>
        <taxon>Cognaticolwellia</taxon>
    </lineage>
</organism>
<keyword evidence="7" id="KW-0464">Manganese</keyword>
<dbReference type="OrthoDB" id="9809354at2"/>
<evidence type="ECO:0000313" key="10">
    <source>
        <dbReference type="Proteomes" id="UP000202259"/>
    </source>
</evidence>
<dbReference type="InterPro" id="IPR011356">
    <property type="entry name" value="Leucine_aapep/pepB"/>
</dbReference>
<evidence type="ECO:0000256" key="3">
    <source>
        <dbReference type="ARBA" id="ARBA00022490"/>
    </source>
</evidence>
<dbReference type="GO" id="GO:0070006">
    <property type="term" value="F:metalloaminopeptidase activity"/>
    <property type="evidence" value="ECO:0007669"/>
    <property type="project" value="InterPro"/>
</dbReference>
<dbReference type="PANTHER" id="PTHR11963">
    <property type="entry name" value="LEUCINE AMINOPEPTIDASE-RELATED"/>
    <property type="match status" value="1"/>
</dbReference>
<dbReference type="EMBL" id="CP020465">
    <property type="protein sequence ID" value="ASP48328.1"/>
    <property type="molecule type" value="Genomic_DNA"/>
</dbReference>
<comment type="similarity">
    <text evidence="1">Belongs to the peptidase M17 family.</text>
</comment>
<evidence type="ECO:0000256" key="5">
    <source>
        <dbReference type="ARBA" id="ARBA00022723"/>
    </source>
</evidence>
<dbReference type="GO" id="GO:0030145">
    <property type="term" value="F:manganese ion binding"/>
    <property type="evidence" value="ECO:0007669"/>
    <property type="project" value="InterPro"/>
</dbReference>
<name>A0A222G8U5_9GAMM</name>
<dbReference type="InterPro" id="IPR008330">
    <property type="entry name" value="Pept_M17_PepB"/>
</dbReference>
<evidence type="ECO:0000256" key="6">
    <source>
        <dbReference type="ARBA" id="ARBA00022801"/>
    </source>
</evidence>
<dbReference type="PIRSF" id="PIRSF036388">
    <property type="entry name" value="Ctsl_amnpptdse_B"/>
    <property type="match status" value="1"/>
</dbReference>
<evidence type="ECO:0000256" key="4">
    <source>
        <dbReference type="ARBA" id="ARBA00022670"/>
    </source>
</evidence>
<keyword evidence="3" id="KW-0963">Cytoplasm</keyword>
<evidence type="ECO:0000259" key="8">
    <source>
        <dbReference type="PROSITE" id="PS00631"/>
    </source>
</evidence>
<reference evidence="9 10" key="1">
    <citation type="submission" date="2017-08" db="EMBL/GenBank/DDBJ databases">
        <title>Complete genome of Colwellia sp. NB097-1, a psychrophile bacterium ioslated from Bering Sea.</title>
        <authorList>
            <person name="Chen X."/>
        </authorList>
    </citation>
    <scope>NUCLEOTIDE SEQUENCE [LARGE SCALE GENOMIC DNA]</scope>
    <source>
        <strain evidence="9 10">NB097-1</strain>
    </source>
</reference>
<dbReference type="SUPFAM" id="SSF53187">
    <property type="entry name" value="Zn-dependent exopeptidases"/>
    <property type="match status" value="1"/>
</dbReference>
<gene>
    <name evidence="9" type="ORF">B5D82_11470</name>
</gene>
<keyword evidence="5" id="KW-0479">Metal-binding</keyword>
<protein>
    <submittedName>
        <fullName evidence="9">Aminopeptidase PepB</fullName>
    </submittedName>
</protein>
<evidence type="ECO:0000256" key="2">
    <source>
        <dbReference type="ARBA" id="ARBA00022438"/>
    </source>
</evidence>
<dbReference type="PRINTS" id="PR00481">
    <property type="entry name" value="LAMNOPPTDASE"/>
</dbReference>
<keyword evidence="2 9" id="KW-0031">Aminopeptidase</keyword>
<dbReference type="KEGG" id="cber:B5D82_11470"/>
<dbReference type="InterPro" id="IPR000819">
    <property type="entry name" value="Peptidase_M17_C"/>
</dbReference>
<accession>A0A222G8U5</accession>
<dbReference type="Proteomes" id="UP000202259">
    <property type="component" value="Chromosome"/>
</dbReference>
<evidence type="ECO:0000256" key="7">
    <source>
        <dbReference type="ARBA" id="ARBA00023211"/>
    </source>
</evidence>